<dbReference type="Proteomes" id="UP000324241">
    <property type="component" value="Unassembled WGS sequence"/>
</dbReference>
<accession>A0A4S3J9C8</accession>
<dbReference type="SUPFAM" id="SSF47336">
    <property type="entry name" value="ACP-like"/>
    <property type="match status" value="1"/>
</dbReference>
<keyword evidence="4" id="KW-1185">Reference proteome</keyword>
<evidence type="ECO:0000313" key="3">
    <source>
        <dbReference type="EMBL" id="THC91495.1"/>
    </source>
</evidence>
<dbReference type="OrthoDB" id="4484551at2759"/>
<dbReference type="AlphaFoldDB" id="A0A4S3J9C8"/>
<reference evidence="3 4" key="1">
    <citation type="submission" date="2019-03" db="EMBL/GenBank/DDBJ databases">
        <title>The genome sequence of a newly discovered highly antifungal drug resistant Aspergillus species, Aspergillus tanneri NIH 1004.</title>
        <authorList>
            <person name="Mounaud S."/>
            <person name="Singh I."/>
            <person name="Joardar V."/>
            <person name="Pakala S."/>
            <person name="Pakala S."/>
            <person name="Venepally P."/>
            <person name="Hoover J."/>
            <person name="Nierman W."/>
            <person name="Chung J."/>
            <person name="Losada L."/>
        </authorList>
    </citation>
    <scope>NUCLEOTIDE SEQUENCE [LARGE SCALE GENOMIC DNA]</scope>
    <source>
        <strain evidence="3 4">NIH1004</strain>
    </source>
</reference>
<dbReference type="InterPro" id="IPR036736">
    <property type="entry name" value="ACP-like_sf"/>
</dbReference>
<comment type="caution">
    <text evidence="3">The sequence shown here is derived from an EMBL/GenBank/DDBJ whole genome shotgun (WGS) entry which is preliminary data.</text>
</comment>
<dbReference type="PROSITE" id="PS50075">
    <property type="entry name" value="CARRIER"/>
    <property type="match status" value="1"/>
</dbReference>
<sequence length="81" mass="9361">MSSTSQRVRQIVADDLNLDQDSIDDNADFVNDYRATKRDMDQICEDLEQEFTINIPQEDERYISSVHSTVGYIDDHHGMGH</sequence>
<evidence type="ECO:0000313" key="5">
    <source>
        <dbReference type="Proteomes" id="UP000324241"/>
    </source>
</evidence>
<dbReference type="RefSeq" id="XP_033422278.1">
    <property type="nucleotide sequence ID" value="XM_033574260.1"/>
</dbReference>
<proteinExistence type="predicted"/>
<dbReference type="EMBL" id="SOSA01000410">
    <property type="protein sequence ID" value="THC91495.1"/>
    <property type="molecule type" value="Genomic_DNA"/>
</dbReference>
<dbReference type="Gene3D" id="1.10.1200.10">
    <property type="entry name" value="ACP-like"/>
    <property type="match status" value="1"/>
</dbReference>
<dbReference type="Proteomes" id="UP000308092">
    <property type="component" value="Unassembled WGS sequence"/>
</dbReference>
<reference evidence="2 5" key="2">
    <citation type="submission" date="2019-08" db="EMBL/GenBank/DDBJ databases">
        <title>The genome sequence of a newly discovered highly antifungal drug resistant Aspergillus species, Aspergillus tanneri NIH 1004.</title>
        <authorList>
            <person name="Mounaud S."/>
            <person name="Singh I."/>
            <person name="Joardar V."/>
            <person name="Pakala S."/>
            <person name="Pakala S."/>
            <person name="Venepally P."/>
            <person name="Chung J.K."/>
            <person name="Losada L."/>
            <person name="Nierman W.C."/>
        </authorList>
    </citation>
    <scope>NUCLEOTIDE SEQUENCE [LARGE SCALE GENOMIC DNA]</scope>
    <source>
        <strain evidence="2 5">NIH1004</strain>
    </source>
</reference>
<name>A0A4S3J9C8_9EURO</name>
<organism evidence="3 4">
    <name type="scientific">Aspergillus tanneri</name>
    <dbReference type="NCBI Taxonomy" id="1220188"/>
    <lineage>
        <taxon>Eukaryota</taxon>
        <taxon>Fungi</taxon>
        <taxon>Dikarya</taxon>
        <taxon>Ascomycota</taxon>
        <taxon>Pezizomycotina</taxon>
        <taxon>Eurotiomycetes</taxon>
        <taxon>Eurotiomycetidae</taxon>
        <taxon>Eurotiales</taxon>
        <taxon>Aspergillaceae</taxon>
        <taxon>Aspergillus</taxon>
        <taxon>Aspergillus subgen. Circumdati</taxon>
    </lineage>
</organism>
<feature type="domain" description="Carrier" evidence="1">
    <location>
        <begin position="2"/>
        <end position="77"/>
    </location>
</feature>
<dbReference type="Pfam" id="PF00550">
    <property type="entry name" value="PP-binding"/>
    <property type="match status" value="1"/>
</dbReference>
<dbReference type="InterPro" id="IPR009081">
    <property type="entry name" value="PP-bd_ACP"/>
</dbReference>
<dbReference type="VEuPathDB" id="FungiDB:EYZ11_009052"/>
<dbReference type="GeneID" id="54332379"/>
<dbReference type="EMBL" id="QUQM01000005">
    <property type="protein sequence ID" value="KAA8642916.1"/>
    <property type="molecule type" value="Genomic_DNA"/>
</dbReference>
<evidence type="ECO:0000313" key="4">
    <source>
        <dbReference type="Proteomes" id="UP000308092"/>
    </source>
</evidence>
<protein>
    <recommendedName>
        <fullName evidence="1">Carrier domain-containing protein</fullName>
    </recommendedName>
</protein>
<gene>
    <name evidence="2" type="ORF">ATNIH1004_009677</name>
    <name evidence="3" type="ORF">EYZ11_009052</name>
</gene>
<evidence type="ECO:0000259" key="1">
    <source>
        <dbReference type="PROSITE" id="PS50075"/>
    </source>
</evidence>
<evidence type="ECO:0000313" key="2">
    <source>
        <dbReference type="EMBL" id="KAA8642916.1"/>
    </source>
</evidence>